<evidence type="ECO:0000313" key="1">
    <source>
        <dbReference type="EMBL" id="CAB0019591.1"/>
    </source>
</evidence>
<dbReference type="Proteomes" id="UP000479000">
    <property type="component" value="Unassembled WGS sequence"/>
</dbReference>
<reference evidence="1 2" key="1">
    <citation type="submission" date="2020-02" db="EMBL/GenBank/DDBJ databases">
        <authorList>
            <person name="Ferguson B K."/>
        </authorList>
    </citation>
    <scope>NUCLEOTIDE SEQUENCE [LARGE SCALE GENOMIC DNA]</scope>
</reference>
<dbReference type="AlphaFoldDB" id="A0A6H5HMY8"/>
<proteinExistence type="predicted"/>
<gene>
    <name evidence="1" type="ORF">NTEN_LOCUS23303</name>
</gene>
<name>A0A6H5HMY8_9HEMI</name>
<sequence length="126" mass="14215">MFVSARPNTLFNRNSDNAQARSGFLILDQLPPCRRDSLLPFSLSRPADRAARTSMGEAARYDSAVRRRRPIPRTYDPRACSLKLFHVRTCVCFSECQCYVRGFSLPPASLRVGRVALCVGFFRLIG</sequence>
<protein>
    <submittedName>
        <fullName evidence="1">Uncharacterized protein</fullName>
    </submittedName>
</protein>
<evidence type="ECO:0000313" key="2">
    <source>
        <dbReference type="Proteomes" id="UP000479000"/>
    </source>
</evidence>
<accession>A0A6H5HMY8</accession>
<organism evidence="1 2">
    <name type="scientific">Nesidiocoris tenuis</name>
    <dbReference type="NCBI Taxonomy" id="355587"/>
    <lineage>
        <taxon>Eukaryota</taxon>
        <taxon>Metazoa</taxon>
        <taxon>Ecdysozoa</taxon>
        <taxon>Arthropoda</taxon>
        <taxon>Hexapoda</taxon>
        <taxon>Insecta</taxon>
        <taxon>Pterygota</taxon>
        <taxon>Neoptera</taxon>
        <taxon>Paraneoptera</taxon>
        <taxon>Hemiptera</taxon>
        <taxon>Heteroptera</taxon>
        <taxon>Panheteroptera</taxon>
        <taxon>Cimicomorpha</taxon>
        <taxon>Miridae</taxon>
        <taxon>Dicyphina</taxon>
        <taxon>Nesidiocoris</taxon>
    </lineage>
</organism>
<dbReference type="EMBL" id="CADCXU010034170">
    <property type="protein sequence ID" value="CAB0019591.1"/>
    <property type="molecule type" value="Genomic_DNA"/>
</dbReference>
<keyword evidence="2" id="KW-1185">Reference proteome</keyword>